<protein>
    <submittedName>
        <fullName evidence="1">Uncharacterized protein</fullName>
    </submittedName>
</protein>
<dbReference type="EMBL" id="NBSK02000004">
    <property type="protein sequence ID" value="KAJ0213484.1"/>
    <property type="molecule type" value="Genomic_DNA"/>
</dbReference>
<dbReference type="Pfam" id="PF05753">
    <property type="entry name" value="TRAP_beta"/>
    <property type="match status" value="1"/>
</dbReference>
<comment type="caution">
    <text evidence="1">The sequence shown here is derived from an EMBL/GenBank/DDBJ whole genome shotgun (WGS) entry which is preliminary data.</text>
</comment>
<dbReference type="Proteomes" id="UP000235145">
    <property type="component" value="Unassembled WGS sequence"/>
</dbReference>
<evidence type="ECO:0000313" key="1">
    <source>
        <dbReference type="EMBL" id="KAJ0213484.1"/>
    </source>
</evidence>
<proteinExistence type="predicted"/>
<accession>A0A9R1XKV1</accession>
<evidence type="ECO:0000313" key="2">
    <source>
        <dbReference type="Proteomes" id="UP000235145"/>
    </source>
</evidence>
<name>A0A9R1XKV1_LACSA</name>
<organism evidence="1 2">
    <name type="scientific">Lactuca sativa</name>
    <name type="common">Garden lettuce</name>
    <dbReference type="NCBI Taxonomy" id="4236"/>
    <lineage>
        <taxon>Eukaryota</taxon>
        <taxon>Viridiplantae</taxon>
        <taxon>Streptophyta</taxon>
        <taxon>Embryophyta</taxon>
        <taxon>Tracheophyta</taxon>
        <taxon>Spermatophyta</taxon>
        <taxon>Magnoliopsida</taxon>
        <taxon>eudicotyledons</taxon>
        <taxon>Gunneridae</taxon>
        <taxon>Pentapetalae</taxon>
        <taxon>asterids</taxon>
        <taxon>campanulids</taxon>
        <taxon>Asterales</taxon>
        <taxon>Asteraceae</taxon>
        <taxon>Cichorioideae</taxon>
        <taxon>Cichorieae</taxon>
        <taxon>Lactucinae</taxon>
        <taxon>Lactuca</taxon>
    </lineage>
</organism>
<dbReference type="AlphaFoldDB" id="A0A9R1XKV1"/>
<dbReference type="PANTHER" id="PTHR12861">
    <property type="entry name" value="TRANSLOCON-ASSOCIATED PROTEIN, BETA SUBUNIT PRECURSOR TRAP-BETA SIGNAL SEQUENCE RECEPTOR BETA SUBUNIT"/>
    <property type="match status" value="1"/>
</dbReference>
<sequence>MALIIFRLPPLYEPTHRRNCSRVAYDVSLSDDGWSPKIFGIISRNTSTSWEKLDVYIESRTNSAFYITPTIITFCVPTKAPLQEAYSIPLLPLEILSDKPHKITLCLLLQLSSSIECCQE</sequence>
<dbReference type="PANTHER" id="PTHR12861:SF3">
    <property type="entry name" value="TRANSLOCON-ASSOCIATED PROTEIN SUBUNIT BETA"/>
    <property type="match status" value="1"/>
</dbReference>
<reference evidence="1 2" key="1">
    <citation type="journal article" date="2017" name="Nat. Commun.">
        <title>Genome assembly with in vitro proximity ligation data and whole-genome triplication in lettuce.</title>
        <authorList>
            <person name="Reyes-Chin-Wo S."/>
            <person name="Wang Z."/>
            <person name="Yang X."/>
            <person name="Kozik A."/>
            <person name="Arikit S."/>
            <person name="Song C."/>
            <person name="Xia L."/>
            <person name="Froenicke L."/>
            <person name="Lavelle D.O."/>
            <person name="Truco M.J."/>
            <person name="Xia R."/>
            <person name="Zhu S."/>
            <person name="Xu C."/>
            <person name="Xu H."/>
            <person name="Xu X."/>
            <person name="Cox K."/>
            <person name="Korf I."/>
            <person name="Meyers B.C."/>
            <person name="Michelmore R.W."/>
        </authorList>
    </citation>
    <scope>NUCLEOTIDE SEQUENCE [LARGE SCALE GENOMIC DNA]</scope>
    <source>
        <strain evidence="2">cv. Salinas</strain>
        <tissue evidence="1">Seedlings</tissue>
    </source>
</reference>
<gene>
    <name evidence="1" type="ORF">LSAT_V11C400196090</name>
</gene>
<keyword evidence="2" id="KW-1185">Reference proteome</keyword>